<dbReference type="AlphaFoldDB" id="A0A655RK17"/>
<gene>
    <name evidence="1" type="ORF">ERS013165_03035</name>
</gene>
<dbReference type="EMBL" id="CWOW01000018">
    <property type="protein sequence ID" value="CSB00127.1"/>
    <property type="molecule type" value="Genomic_DNA"/>
</dbReference>
<dbReference type="Proteomes" id="UP000044806">
    <property type="component" value="Unassembled WGS sequence"/>
</dbReference>
<evidence type="ECO:0000313" key="2">
    <source>
        <dbReference type="Proteomes" id="UP000044806"/>
    </source>
</evidence>
<name>A0A655RK17_VIBCL</name>
<protein>
    <submittedName>
        <fullName evidence="1">Uncharacterized protein</fullName>
    </submittedName>
</protein>
<organism evidence="1 2">
    <name type="scientific">Vibrio cholerae</name>
    <dbReference type="NCBI Taxonomy" id="666"/>
    <lineage>
        <taxon>Bacteria</taxon>
        <taxon>Pseudomonadati</taxon>
        <taxon>Pseudomonadota</taxon>
        <taxon>Gammaproteobacteria</taxon>
        <taxon>Vibrionales</taxon>
        <taxon>Vibrionaceae</taxon>
        <taxon>Vibrio</taxon>
    </lineage>
</organism>
<sequence length="54" mass="6373">MDAKTRIRNRTLQQLYRMLRFLAIKRLDHLLAKSQQIAFFYHALHQCGSHTAGC</sequence>
<reference evidence="1 2" key="1">
    <citation type="submission" date="2015-07" db="EMBL/GenBank/DDBJ databases">
        <authorList>
            <consortium name="Pathogen Informatics"/>
        </authorList>
    </citation>
    <scope>NUCLEOTIDE SEQUENCE [LARGE SCALE GENOMIC DNA]</scope>
    <source>
        <strain evidence="1 2">A51</strain>
    </source>
</reference>
<evidence type="ECO:0000313" key="1">
    <source>
        <dbReference type="EMBL" id="CSB00127.1"/>
    </source>
</evidence>
<proteinExistence type="predicted"/>
<accession>A0A655RK17</accession>